<dbReference type="RefSeq" id="WP_181695928.1">
    <property type="nucleotide sequence ID" value="NZ_LC377538.1"/>
</dbReference>
<accession>A0A6G7QQD4</accession>
<reference evidence="1" key="1">
    <citation type="submission" date="2018-03" db="EMBL/GenBank/DDBJ databases">
        <title>Tn1546-ermB-carrying plasmid.</title>
        <authorList>
            <person name="Wan TW."/>
        </authorList>
    </citation>
    <scope>NUCLEOTIDE SEQUENCE</scope>
    <source>
        <strain evidence="1">NTUH_3874</strain>
        <plasmid evidence="1">pNTUH_3874</plasmid>
    </source>
</reference>
<organism evidence="1">
    <name type="scientific">Staphylococcus aureus</name>
    <dbReference type="NCBI Taxonomy" id="1280"/>
    <lineage>
        <taxon>Bacteria</taxon>
        <taxon>Bacillati</taxon>
        <taxon>Bacillota</taxon>
        <taxon>Bacilli</taxon>
        <taxon>Bacillales</taxon>
        <taxon>Staphylococcaceae</taxon>
        <taxon>Staphylococcus</taxon>
    </lineage>
</organism>
<evidence type="ECO:0008006" key="2">
    <source>
        <dbReference type="Google" id="ProtNLM"/>
    </source>
</evidence>
<name>A0A6G7QQD4_STAAU</name>
<protein>
    <recommendedName>
        <fullName evidence="2">Lipoprotein</fullName>
    </recommendedName>
</protein>
<geneLocation type="plasmid" evidence="1">
    <name>pNTUH_3874</name>
</geneLocation>
<evidence type="ECO:0000313" key="1">
    <source>
        <dbReference type="EMBL" id="BBD49663.1"/>
    </source>
</evidence>
<sequence>MKKLIVSSLALSLLLVGCSNEEKEQTDSKPAEFGKTLNEETHFLSLYSSKDKNIEAKDKIERLAYIDQGKVTTYNVDASNLTLNKIANKSNEELLKIAKKEDKHAFNKQLENTIETHKAVVNYDYAKKENSKIEESEKQLSDVEDIKYTKPKSHDLKLSINVKNKKTDKETIELAEKPTSYFNMNQRKYEKDLNSFMPEWFNQTIAAKRIGDNKFSGLQYEMKSKKDDTVYYNAVMKLKDNQSKVKFDNPKKSNDLIKVYNMD</sequence>
<dbReference type="AlphaFoldDB" id="A0A6G7QQD4"/>
<dbReference type="EMBL" id="LC377538">
    <property type="protein sequence ID" value="BBD49663.1"/>
    <property type="molecule type" value="Genomic_DNA"/>
</dbReference>
<keyword evidence="1" id="KW-0614">Plasmid</keyword>
<proteinExistence type="predicted"/>
<dbReference type="PROSITE" id="PS51257">
    <property type="entry name" value="PROKAR_LIPOPROTEIN"/>
    <property type="match status" value="1"/>
</dbReference>